<evidence type="ECO:0000313" key="1">
    <source>
        <dbReference type="EMBL" id="RZS80166.1"/>
    </source>
</evidence>
<protein>
    <submittedName>
        <fullName evidence="1">Uncharacterized protein</fullName>
    </submittedName>
</protein>
<name>A0A4Q7NB58_9ACTN</name>
<dbReference type="RefSeq" id="WP_130494368.1">
    <property type="nucleotide sequence ID" value="NZ_SGXD01000005.1"/>
</dbReference>
<sequence length="85" mass="9261">MTLPWSGWLLVKNPSAGPQTVTIIRYGGVFSDRQLLRFGGGYEDSLYLQTLGAHQHLVTHYRLAPGTYVLSSKGAGDGAVRVTVR</sequence>
<accession>A0A4Q7NB58</accession>
<comment type="caution">
    <text evidence="1">The sequence shown here is derived from an EMBL/GenBank/DDBJ whole genome shotgun (WGS) entry which is preliminary data.</text>
</comment>
<dbReference type="AlphaFoldDB" id="A0A4Q7NB58"/>
<evidence type="ECO:0000313" key="2">
    <source>
        <dbReference type="Proteomes" id="UP000293638"/>
    </source>
</evidence>
<dbReference type="Proteomes" id="UP000293638">
    <property type="component" value="Unassembled WGS sequence"/>
</dbReference>
<keyword evidence="2" id="KW-1185">Reference proteome</keyword>
<proteinExistence type="predicted"/>
<dbReference type="EMBL" id="SGXD01000005">
    <property type="protein sequence ID" value="RZS80166.1"/>
    <property type="molecule type" value="Genomic_DNA"/>
</dbReference>
<gene>
    <name evidence="1" type="ORF">EV189_3647</name>
</gene>
<organism evidence="1 2">
    <name type="scientific">Motilibacter rhizosphaerae</name>
    <dbReference type="NCBI Taxonomy" id="598652"/>
    <lineage>
        <taxon>Bacteria</taxon>
        <taxon>Bacillati</taxon>
        <taxon>Actinomycetota</taxon>
        <taxon>Actinomycetes</taxon>
        <taxon>Motilibacterales</taxon>
        <taxon>Motilibacteraceae</taxon>
        <taxon>Motilibacter</taxon>
    </lineage>
</organism>
<reference evidence="1 2" key="1">
    <citation type="submission" date="2019-02" db="EMBL/GenBank/DDBJ databases">
        <title>Genomic Encyclopedia of Type Strains, Phase IV (KMG-IV): sequencing the most valuable type-strain genomes for metagenomic binning, comparative biology and taxonomic classification.</title>
        <authorList>
            <person name="Goeker M."/>
        </authorList>
    </citation>
    <scope>NUCLEOTIDE SEQUENCE [LARGE SCALE GENOMIC DNA]</scope>
    <source>
        <strain evidence="1 2">DSM 45622</strain>
    </source>
</reference>